<keyword evidence="9 13" id="KW-0472">Membrane</keyword>
<evidence type="ECO:0000259" key="16">
    <source>
        <dbReference type="Pfam" id="PF20806"/>
    </source>
</evidence>
<dbReference type="SMART" id="SM00191">
    <property type="entry name" value="Int_alpha"/>
    <property type="match status" value="5"/>
</dbReference>
<dbReference type="InterPro" id="IPR032695">
    <property type="entry name" value="Integrin_dom_sf"/>
</dbReference>
<dbReference type="GO" id="GO:0033627">
    <property type="term" value="P:cell adhesion mediated by integrin"/>
    <property type="evidence" value="ECO:0007669"/>
    <property type="project" value="TreeGrafter"/>
</dbReference>
<gene>
    <name evidence="17" type="primary">LOC100653476</name>
</gene>
<keyword evidence="3 13" id="KW-0812">Transmembrane</keyword>
<evidence type="ECO:0000256" key="8">
    <source>
        <dbReference type="ARBA" id="ARBA00023037"/>
    </source>
</evidence>
<evidence type="ECO:0000256" key="9">
    <source>
        <dbReference type="ARBA" id="ARBA00023136"/>
    </source>
</evidence>
<dbReference type="InterPro" id="IPR013519">
    <property type="entry name" value="Int_alpha_beta-p"/>
</dbReference>
<dbReference type="GeneID" id="100653476"/>
<dbReference type="Gene3D" id="2.60.40.1530">
    <property type="entry name" value="ntegrin, alpha v. Chain A, domain 4"/>
    <property type="match status" value="1"/>
</dbReference>
<dbReference type="Gene3D" id="2.60.40.1460">
    <property type="entry name" value="Integrin domains. Chain A, domain 2"/>
    <property type="match status" value="1"/>
</dbReference>
<dbReference type="InterPro" id="IPR000413">
    <property type="entry name" value="Integrin_alpha"/>
</dbReference>
<dbReference type="Pfam" id="PF20805">
    <property type="entry name" value="Integrin_A_Ig_2"/>
    <property type="match status" value="1"/>
</dbReference>
<evidence type="ECO:0000256" key="11">
    <source>
        <dbReference type="ARBA" id="ARBA00023180"/>
    </source>
</evidence>
<keyword evidence="4" id="KW-0732">Signal</keyword>
<evidence type="ECO:0000256" key="1">
    <source>
        <dbReference type="ARBA" id="ARBA00004479"/>
    </source>
</evidence>
<dbReference type="GO" id="GO:0007160">
    <property type="term" value="P:cell-matrix adhesion"/>
    <property type="evidence" value="ECO:0007669"/>
    <property type="project" value="TreeGrafter"/>
</dbReference>
<dbReference type="InterPro" id="IPR013649">
    <property type="entry name" value="Integrin_alpha_Ig-like_1"/>
</dbReference>
<evidence type="ECO:0000256" key="6">
    <source>
        <dbReference type="ARBA" id="ARBA00022889"/>
    </source>
</evidence>
<sequence>MLGHPPHTALLPCIRRWSSRGGKPPQMFEQDNIRLILIFGTLLHLSKMTTYGLGLHSIGLNMLFCFLLRHADLYNLDIPHAIPLSGPNGTFFGYSVLLHKHQQQTWVIVGAPVANSRFNQAVRNPGAIYKCKITDKKDCEQIQLGVMLDMPCGRHCSAEVENQWLGVSLSRRQQDGLVLACGHRWKNVYFTKKEDLNKLPHGVCYKLESDLNQSSPLIPCYRDHENKFGNDFASCQAGISNVLIGDLIVMGAPGTLYWTGSVFVHNISSQVTSAYLDDNVVLYGSYLGYSVSAGHFLHPNSTEVVGGAPQYGQTGRAYIFSIESSTLSIISEVKGQKLGSYFGATVCAVDLNTDGLSDLLVGAPMFSAVREEGRVYIYMNQGQANMKEMEFTLAGRDSYAARFGESITSLGDIDDDGYPDVAVGAPQEDDLHGAIYIYNGRKTGLEQYFSQRIAGSALGNAFKMFGQSVSGGIDVDGNGYPDVAVGAFLSDSAVVLRTRAVVVVEATILLPPSVNRTHALCTENGQPAVCLKTSVCFQLHAKRVSGLIEILYNLTADVKHIEGLQSRFFFNTNGTELSNATAGSIKTRHGHMTCVTHLAFLRRDIRDIFTPIHFELQYELGEHNVVRGNYKSFPPLRPMLQRGEESSNLLTNKTVFTRYCAWANCSTNLQVSAQLLLPRTHRDMPYVALGEGKTILLNVTLSNAGDAAFLPMLHLRYPSNLYFIKVLDAEEKYVSCKIAEEEKTSVGLDCSVGNLFFNTLAKVNISFLLDVSADSEPGDLNIIINATRENLENEDLLHDNIVNLTLLLRYGVNLNIHGFVSRTEFVFGDFEEPHCSAERFKYTFKVVNVGPSISHGTRVEIDIPKALAPYPYRLLNILDIQSSSGWCYIRNSTDGTSSTHGNMYGSQRASTIDSVWLNVTTTTDSYWTNRSSTTHPYWTNISSTTDTNWTSISYWANVRNWTTVIEDECDLPDSNPLNELFFFFSKSSRRHMYCMKEDALCLYAVCELGDMDIGKDVTIEMEVEMNSGVLDISPGRHSVMLLETTAVISPKKDPFIWFLKEDPITVVVLEAHHSHKLKPVIELSIIVASLLLGLFILALLVICMWKSGFFKRKYEDKMENIQRLSWDY</sequence>
<reference evidence="17" key="1">
    <citation type="submission" date="2020-07" db="EMBL/GenBank/DDBJ databases">
        <title>A long reads based de novo assembly of the rainbow trout Arlee double haploid line genome.</title>
        <authorList>
            <person name="Gao G."/>
            <person name="Palti Y."/>
        </authorList>
    </citation>
    <scope>NUCLEOTIDE SEQUENCE [LARGE SCALE GENOMIC DNA]</scope>
</reference>
<dbReference type="InterPro" id="IPR048285">
    <property type="entry name" value="Integrin_alpha_Ig-like_2"/>
</dbReference>
<evidence type="ECO:0000256" key="10">
    <source>
        <dbReference type="ARBA" id="ARBA00023170"/>
    </source>
</evidence>
<dbReference type="InterPro" id="IPR028994">
    <property type="entry name" value="Integrin_alpha_N"/>
</dbReference>
<evidence type="ECO:0000259" key="15">
    <source>
        <dbReference type="Pfam" id="PF20805"/>
    </source>
</evidence>
<dbReference type="GO" id="GO:0007229">
    <property type="term" value="P:integrin-mediated signaling pathway"/>
    <property type="evidence" value="ECO:0007669"/>
    <property type="project" value="UniProtKB-KW"/>
</dbReference>
<evidence type="ECO:0000256" key="7">
    <source>
        <dbReference type="ARBA" id="ARBA00022989"/>
    </source>
</evidence>
<keyword evidence="7 13" id="KW-1133">Transmembrane helix</keyword>
<dbReference type="KEGG" id="omy:100653476"/>
<name>A0A8C7QC03_ONCMY</name>
<dbReference type="SUPFAM" id="SSF69318">
    <property type="entry name" value="Integrin alpha N-terminal domain"/>
    <property type="match status" value="1"/>
</dbReference>
<reference evidence="17" key="2">
    <citation type="submission" date="2025-08" db="UniProtKB">
        <authorList>
            <consortium name="Ensembl"/>
        </authorList>
    </citation>
    <scope>IDENTIFICATION</scope>
</reference>
<feature type="repeat" description="FG-GAP" evidence="12">
    <location>
        <begin position="328"/>
        <end position="387"/>
    </location>
</feature>
<feature type="domain" description="Integrin alpha first immunoglubulin-like" evidence="14">
    <location>
        <begin position="498"/>
        <end position="646"/>
    </location>
</feature>
<evidence type="ECO:0000256" key="4">
    <source>
        <dbReference type="ARBA" id="ARBA00022729"/>
    </source>
</evidence>
<keyword evidence="18" id="KW-1185">Reference proteome</keyword>
<dbReference type="Proteomes" id="UP000694395">
    <property type="component" value="Chromosome 7"/>
</dbReference>
<evidence type="ECO:0000256" key="13">
    <source>
        <dbReference type="RuleBase" id="RU003762"/>
    </source>
</evidence>
<dbReference type="GO" id="GO:0008305">
    <property type="term" value="C:integrin complex"/>
    <property type="evidence" value="ECO:0007669"/>
    <property type="project" value="InterPro"/>
</dbReference>
<dbReference type="PANTHER" id="PTHR23220:SF78">
    <property type="entry name" value="INTEGRIN ALPHA-4"/>
    <property type="match status" value="1"/>
</dbReference>
<dbReference type="Pfam" id="PF20806">
    <property type="entry name" value="Integrin_A_Ig_3"/>
    <property type="match status" value="1"/>
</dbReference>
<dbReference type="GO" id="GO:0009897">
    <property type="term" value="C:external side of plasma membrane"/>
    <property type="evidence" value="ECO:0007669"/>
    <property type="project" value="TreeGrafter"/>
</dbReference>
<dbReference type="Gene3D" id="2.60.40.1510">
    <property type="entry name" value="ntegrin, alpha v. Chain A, domain 3"/>
    <property type="match status" value="1"/>
</dbReference>
<dbReference type="Gene3D" id="1.20.5.930">
    <property type="entry name" value="Bicelle-embedded integrin alpha(iib) transmembrane segment"/>
    <property type="match status" value="1"/>
</dbReference>
<keyword evidence="6 13" id="KW-0130">Cell adhesion</keyword>
<feature type="domain" description="Integrin alpha third immunoglobulin-like" evidence="16">
    <location>
        <begin position="815"/>
        <end position="1026"/>
    </location>
</feature>
<keyword evidence="10 13" id="KW-0675">Receptor</keyword>
<dbReference type="Gene3D" id="2.130.10.130">
    <property type="entry name" value="Integrin alpha, N-terminal"/>
    <property type="match status" value="1"/>
</dbReference>
<proteinExistence type="inferred from homology"/>
<evidence type="ECO:0000313" key="18">
    <source>
        <dbReference type="Proteomes" id="UP000694395"/>
    </source>
</evidence>
<dbReference type="Ensembl" id="ENSOMYT00000037852.2">
    <property type="protein sequence ID" value="ENSOMYP00000034721.2"/>
    <property type="gene ID" value="ENSOMYG00000015500.2"/>
</dbReference>
<dbReference type="SUPFAM" id="SSF69179">
    <property type="entry name" value="Integrin domains"/>
    <property type="match status" value="3"/>
</dbReference>
<protein>
    <recommendedName>
        <fullName evidence="19">Integrin alpha-2 domain-containing protein</fullName>
    </recommendedName>
</protein>
<dbReference type="PANTHER" id="PTHR23220">
    <property type="entry name" value="INTEGRIN ALPHA"/>
    <property type="match status" value="1"/>
</dbReference>
<feature type="repeat" description="FG-GAP" evidence="12">
    <location>
        <begin position="451"/>
        <end position="513"/>
    </location>
</feature>
<dbReference type="InterPro" id="IPR013517">
    <property type="entry name" value="FG-GAP"/>
</dbReference>
<comment type="similarity">
    <text evidence="2 13">Belongs to the integrin alpha chain family.</text>
</comment>
<feature type="repeat" description="FG-GAP" evidence="12">
    <location>
        <begin position="388"/>
        <end position="447"/>
    </location>
</feature>
<feature type="domain" description="Integrin alpha second immunoglobulin-like" evidence="15">
    <location>
        <begin position="663"/>
        <end position="805"/>
    </location>
</feature>
<dbReference type="GO" id="GO:0098609">
    <property type="term" value="P:cell-cell adhesion"/>
    <property type="evidence" value="ECO:0007669"/>
    <property type="project" value="TreeGrafter"/>
</dbReference>
<keyword evidence="8 13" id="KW-0401">Integrin</keyword>
<evidence type="ECO:0000256" key="12">
    <source>
        <dbReference type="PROSITE-ProRule" id="PRU00803"/>
    </source>
</evidence>
<dbReference type="PRINTS" id="PR01185">
    <property type="entry name" value="INTEGRINA"/>
</dbReference>
<keyword evidence="11" id="KW-0325">Glycoprotein</keyword>
<dbReference type="AlphaFoldDB" id="A0A8C7QC03"/>
<evidence type="ECO:0000256" key="5">
    <source>
        <dbReference type="ARBA" id="ARBA00022737"/>
    </source>
</evidence>
<comment type="subcellular location">
    <subcellularLocation>
        <location evidence="1 13">Membrane</location>
        <topology evidence="1 13">Single-pass type I membrane protein</topology>
    </subcellularLocation>
</comment>
<dbReference type="GO" id="GO:0005178">
    <property type="term" value="F:integrin binding"/>
    <property type="evidence" value="ECO:0007669"/>
    <property type="project" value="TreeGrafter"/>
</dbReference>
<organism evidence="17 18">
    <name type="scientific">Oncorhynchus mykiss</name>
    <name type="common">Rainbow trout</name>
    <name type="synonym">Salmo gairdneri</name>
    <dbReference type="NCBI Taxonomy" id="8022"/>
    <lineage>
        <taxon>Eukaryota</taxon>
        <taxon>Metazoa</taxon>
        <taxon>Chordata</taxon>
        <taxon>Craniata</taxon>
        <taxon>Vertebrata</taxon>
        <taxon>Euteleostomi</taxon>
        <taxon>Actinopterygii</taxon>
        <taxon>Neopterygii</taxon>
        <taxon>Teleostei</taxon>
        <taxon>Protacanthopterygii</taxon>
        <taxon>Salmoniformes</taxon>
        <taxon>Salmonidae</taxon>
        <taxon>Salmoninae</taxon>
        <taxon>Oncorhynchus</taxon>
    </lineage>
</organism>
<dbReference type="Pfam" id="PF08441">
    <property type="entry name" value="Integrin_A_Ig_1"/>
    <property type="match status" value="1"/>
</dbReference>
<evidence type="ECO:0008006" key="19">
    <source>
        <dbReference type="Google" id="ProtNLM"/>
    </source>
</evidence>
<accession>A0A8C7QC03</accession>
<dbReference type="PROSITE" id="PS51470">
    <property type="entry name" value="FG_GAP"/>
    <property type="match status" value="3"/>
</dbReference>
<evidence type="ECO:0000313" key="17">
    <source>
        <dbReference type="Ensembl" id="ENSOMYP00000034721.2"/>
    </source>
</evidence>
<evidence type="ECO:0000256" key="2">
    <source>
        <dbReference type="ARBA" id="ARBA00008054"/>
    </source>
</evidence>
<dbReference type="OrthoDB" id="5317514at2759"/>
<feature type="transmembrane region" description="Helical" evidence="13">
    <location>
        <begin position="1083"/>
        <end position="1105"/>
    </location>
</feature>
<dbReference type="GeneTree" id="ENSGT00940000158443"/>
<dbReference type="Pfam" id="PF01839">
    <property type="entry name" value="FG-GAP"/>
    <property type="match status" value="3"/>
</dbReference>
<evidence type="ECO:0000259" key="14">
    <source>
        <dbReference type="Pfam" id="PF08441"/>
    </source>
</evidence>
<dbReference type="RefSeq" id="XP_021464666.2">
    <property type="nucleotide sequence ID" value="XM_021608991.2"/>
</dbReference>
<keyword evidence="5" id="KW-0677">Repeat</keyword>
<dbReference type="InterPro" id="IPR018184">
    <property type="entry name" value="Integrin_alpha_C_CS"/>
</dbReference>
<evidence type="ECO:0000256" key="3">
    <source>
        <dbReference type="ARBA" id="ARBA00022692"/>
    </source>
</evidence>
<dbReference type="PROSITE" id="PS00242">
    <property type="entry name" value="INTEGRIN_ALPHA"/>
    <property type="match status" value="1"/>
</dbReference>
<dbReference type="InterPro" id="IPR048286">
    <property type="entry name" value="Integrin_alpha_Ig-like_3"/>
</dbReference>
<reference evidence="17" key="3">
    <citation type="submission" date="2025-09" db="UniProtKB">
        <authorList>
            <consortium name="Ensembl"/>
        </authorList>
    </citation>
    <scope>IDENTIFICATION</scope>
</reference>